<feature type="transmembrane region" description="Helical" evidence="14">
    <location>
        <begin position="108"/>
        <end position="130"/>
    </location>
</feature>
<feature type="transmembrane region" description="Helical" evidence="14">
    <location>
        <begin position="84"/>
        <end position="102"/>
    </location>
</feature>
<evidence type="ECO:0000256" key="6">
    <source>
        <dbReference type="ARBA" id="ARBA00022692"/>
    </source>
</evidence>
<protein>
    <recommendedName>
        <fullName evidence="4 14">Undecaprenyl-diphosphatase</fullName>
        <ecNumber evidence="3 14">3.6.1.27</ecNumber>
    </recommendedName>
    <alternativeName>
        <fullName evidence="12 14">Bacitracin resistance protein</fullName>
    </alternativeName>
    <alternativeName>
        <fullName evidence="11 14">Undecaprenyl pyrophosphate phosphatase</fullName>
    </alternativeName>
</protein>
<keyword evidence="5 14" id="KW-1003">Cell membrane</keyword>
<dbReference type="RefSeq" id="WP_097279035.1">
    <property type="nucleotide sequence ID" value="NZ_OCNJ01000004.1"/>
</dbReference>
<feature type="transmembrane region" description="Helical" evidence="14">
    <location>
        <begin position="45"/>
        <end position="63"/>
    </location>
</feature>
<evidence type="ECO:0000256" key="11">
    <source>
        <dbReference type="ARBA" id="ARBA00032707"/>
    </source>
</evidence>
<dbReference type="GO" id="GO:0050380">
    <property type="term" value="F:undecaprenyl-diphosphatase activity"/>
    <property type="evidence" value="ECO:0007669"/>
    <property type="project" value="UniProtKB-UniRule"/>
</dbReference>
<feature type="transmembrane region" description="Helical" evidence="14">
    <location>
        <begin position="249"/>
        <end position="266"/>
    </location>
</feature>
<dbReference type="PANTHER" id="PTHR30622:SF4">
    <property type="entry name" value="UNDECAPRENYL-DIPHOSPHATASE"/>
    <property type="match status" value="1"/>
</dbReference>
<dbReference type="AlphaFoldDB" id="A0A286GGJ7"/>
<dbReference type="GO" id="GO:0071555">
    <property type="term" value="P:cell wall organization"/>
    <property type="evidence" value="ECO:0007669"/>
    <property type="project" value="UniProtKB-KW"/>
</dbReference>
<evidence type="ECO:0000256" key="9">
    <source>
        <dbReference type="ARBA" id="ARBA00023136"/>
    </source>
</evidence>
<dbReference type="GO" id="GO:0046677">
    <property type="term" value="P:response to antibiotic"/>
    <property type="evidence" value="ECO:0007669"/>
    <property type="project" value="UniProtKB-UniRule"/>
</dbReference>
<dbReference type="Pfam" id="PF02673">
    <property type="entry name" value="BacA"/>
    <property type="match status" value="1"/>
</dbReference>
<evidence type="ECO:0000256" key="12">
    <source>
        <dbReference type="ARBA" id="ARBA00032932"/>
    </source>
</evidence>
<comment type="function">
    <text evidence="14">Catalyzes the dephosphorylation of undecaprenyl diphosphate (UPP). Confers resistance to bacitracin.</text>
</comment>
<evidence type="ECO:0000313" key="16">
    <source>
        <dbReference type="Proteomes" id="UP000219621"/>
    </source>
</evidence>
<proteinExistence type="inferred from homology"/>
<keyword evidence="9 14" id="KW-0472">Membrane</keyword>
<evidence type="ECO:0000256" key="3">
    <source>
        <dbReference type="ARBA" id="ARBA00012374"/>
    </source>
</evidence>
<evidence type="ECO:0000256" key="14">
    <source>
        <dbReference type="HAMAP-Rule" id="MF_01006"/>
    </source>
</evidence>
<organism evidence="15 16">
    <name type="scientific">Caenispirillum bisanense</name>
    <dbReference type="NCBI Taxonomy" id="414052"/>
    <lineage>
        <taxon>Bacteria</taxon>
        <taxon>Pseudomonadati</taxon>
        <taxon>Pseudomonadota</taxon>
        <taxon>Alphaproteobacteria</taxon>
        <taxon>Rhodospirillales</taxon>
        <taxon>Novispirillaceae</taxon>
        <taxon>Caenispirillum</taxon>
    </lineage>
</organism>
<comment type="subcellular location">
    <subcellularLocation>
        <location evidence="1 14">Cell membrane</location>
        <topology evidence="1 14">Multi-pass membrane protein</topology>
    </subcellularLocation>
</comment>
<dbReference type="EC" id="3.6.1.27" evidence="3 14"/>
<evidence type="ECO:0000256" key="10">
    <source>
        <dbReference type="ARBA" id="ARBA00023251"/>
    </source>
</evidence>
<dbReference type="GO" id="GO:0008360">
    <property type="term" value="P:regulation of cell shape"/>
    <property type="evidence" value="ECO:0007669"/>
    <property type="project" value="UniProtKB-KW"/>
</dbReference>
<feature type="transmembrane region" description="Helical" evidence="14">
    <location>
        <begin position="184"/>
        <end position="204"/>
    </location>
</feature>
<dbReference type="EMBL" id="OCNJ01000004">
    <property type="protein sequence ID" value="SOD94620.1"/>
    <property type="molecule type" value="Genomic_DNA"/>
</dbReference>
<evidence type="ECO:0000256" key="2">
    <source>
        <dbReference type="ARBA" id="ARBA00010621"/>
    </source>
</evidence>
<keyword evidence="8 14" id="KW-1133">Transmembrane helix</keyword>
<feature type="transmembrane region" description="Helical" evidence="14">
    <location>
        <begin position="216"/>
        <end position="237"/>
    </location>
</feature>
<evidence type="ECO:0000256" key="4">
    <source>
        <dbReference type="ARBA" id="ARBA00021581"/>
    </source>
</evidence>
<reference evidence="15 16" key="1">
    <citation type="submission" date="2017-09" db="EMBL/GenBank/DDBJ databases">
        <authorList>
            <person name="Ehlers B."/>
            <person name="Leendertz F.H."/>
        </authorList>
    </citation>
    <scope>NUCLEOTIDE SEQUENCE [LARGE SCALE GENOMIC DNA]</scope>
    <source>
        <strain evidence="15 16">USBA 140</strain>
    </source>
</reference>
<dbReference type="GO" id="GO:0009252">
    <property type="term" value="P:peptidoglycan biosynthetic process"/>
    <property type="evidence" value="ECO:0007669"/>
    <property type="project" value="UniProtKB-KW"/>
</dbReference>
<name>A0A286GGJ7_9PROT</name>
<dbReference type="Proteomes" id="UP000219621">
    <property type="component" value="Unassembled WGS sequence"/>
</dbReference>
<keyword evidence="6 14" id="KW-0812">Transmembrane</keyword>
<dbReference type="PANTHER" id="PTHR30622">
    <property type="entry name" value="UNDECAPRENYL-DIPHOSPHATASE"/>
    <property type="match status" value="1"/>
</dbReference>
<comment type="miscellaneous">
    <text evidence="14">Bacitracin is thought to be involved in the inhibition of peptidoglycan synthesis by sequestering undecaprenyl diphosphate, thereby reducing the pool of lipid carrier available.</text>
</comment>
<dbReference type="NCBIfam" id="NF001393">
    <property type="entry name" value="PRK00281.2-4"/>
    <property type="match status" value="1"/>
</dbReference>
<comment type="catalytic activity">
    <reaction evidence="13 14">
        <text>di-trans,octa-cis-undecaprenyl diphosphate + H2O = di-trans,octa-cis-undecaprenyl phosphate + phosphate + H(+)</text>
        <dbReference type="Rhea" id="RHEA:28094"/>
        <dbReference type="ChEBI" id="CHEBI:15377"/>
        <dbReference type="ChEBI" id="CHEBI:15378"/>
        <dbReference type="ChEBI" id="CHEBI:43474"/>
        <dbReference type="ChEBI" id="CHEBI:58405"/>
        <dbReference type="ChEBI" id="CHEBI:60392"/>
        <dbReference type="EC" id="3.6.1.27"/>
    </reaction>
</comment>
<dbReference type="InterPro" id="IPR003824">
    <property type="entry name" value="UppP"/>
</dbReference>
<evidence type="ECO:0000256" key="5">
    <source>
        <dbReference type="ARBA" id="ARBA00022475"/>
    </source>
</evidence>
<evidence type="ECO:0000256" key="1">
    <source>
        <dbReference type="ARBA" id="ARBA00004651"/>
    </source>
</evidence>
<evidence type="ECO:0000256" key="13">
    <source>
        <dbReference type="ARBA" id="ARBA00047594"/>
    </source>
</evidence>
<dbReference type="GO" id="GO:0005886">
    <property type="term" value="C:plasma membrane"/>
    <property type="evidence" value="ECO:0007669"/>
    <property type="project" value="UniProtKB-SubCell"/>
</dbReference>
<keyword evidence="10 14" id="KW-0046">Antibiotic resistance</keyword>
<keyword evidence="7 14" id="KW-0378">Hydrolase</keyword>
<comment type="similarity">
    <text evidence="2 14">Belongs to the UppP family.</text>
</comment>
<accession>A0A286GGJ7</accession>
<evidence type="ECO:0000256" key="7">
    <source>
        <dbReference type="ARBA" id="ARBA00022801"/>
    </source>
</evidence>
<evidence type="ECO:0000256" key="8">
    <source>
        <dbReference type="ARBA" id="ARBA00022989"/>
    </source>
</evidence>
<keyword evidence="16" id="KW-1185">Reference proteome</keyword>
<gene>
    <name evidence="14" type="primary">uppP</name>
    <name evidence="15" type="ORF">SAMN05421508_10459</name>
</gene>
<dbReference type="OrthoDB" id="9808289at2"/>
<keyword evidence="14" id="KW-0961">Cell wall biogenesis/degradation</keyword>
<keyword evidence="14" id="KW-0133">Cell shape</keyword>
<sequence length="267" mass="28891">MTLLQILVLAVVQGITEFLPISSSGHLVLVPAVGGWQDQGLDMDVAVHVGTLFAVVLYFRRDVWGMIAGFWRMLRGRRDPYGRLALQIAAATVPVVIAGFLLKDMIGTVARSLAVIGWTTLIYGILLWVVDRLCMTVKRTEHLTWTDALVIGLAQVLALIPGTSRSGITMTAARMLGYERGESARISMLLSIPTILGAGVLAGWDIAQTGDWQLTNAALIAAGLAFLSALVAIALLMAWLKRASYTPFAVYRIILGIALLAWAYGVW</sequence>
<dbReference type="HAMAP" id="MF_01006">
    <property type="entry name" value="Undec_diphosphatase"/>
    <property type="match status" value="1"/>
</dbReference>
<keyword evidence="14" id="KW-0573">Peptidoglycan synthesis</keyword>
<evidence type="ECO:0000313" key="15">
    <source>
        <dbReference type="EMBL" id="SOD94620.1"/>
    </source>
</evidence>